<sequence length="1053" mass="116512">MTFWRRKPAPAPPSQSSPETAAPPPRKTLFDTGLRPMTMIMQGMATASRMFRIPVTSFCDLATCDQHGLLTLNGEYATVLRLRGRRVLGDLAEITAAAARLRLDMASLFNDPGHALQFCYTADPDGATQAVARNLDDRRTIARALGAEFEDIFRERLKILPGYMRQERACLVLWTRPGRLSRPELKQANRQRKAAYATLPPLGDAQNPLLGSQELGTVHSAFVSQIVSALTVEGIVADVLPPKDGLRLIREEIYPETVGSEWSACTPADRPPMIIPETDRPEDASDMLWPPLREQLFIDDVPTPDIFTARLGLYDWRPLELTRVSEEIRPFTELVGRMAARRQPWRMTGLIEGVRPSYMMWKAAVATLLKFGSNTSIYNGFESLKANREAQKDNTVKLRVSFATCAPAGDTEKLGVRTSRLQQTIGAWGGASANRMCGDPLAGTLSSVPGLAIASTAPPTAAPLSKALIMMPWTRPATPWQDGAVLFRAADGTIVPFDPAGSGRDARLDLFIGPSRRGKSALDNVLLLGTLLSPASMTDQGVKPALIAKLDIGDSTSGLIDMIHSAMGSRDKGEAIHIPFDLIPEHAYNIFDTEACCRYPLSYHNTVLRSFIGLVCTPLDGKPFESLDQLIDRVIRAAYEIFSDEGTSIRPKIYRPDENRPLDHRLAHHGLDIPEDSTWWSVADAFAGVGDMRWARVATQHAVPVMSDLLEAMNEDRVWRTFSETTPTSGAETSLSIFRRYISAFISRFPTLNQVTKLDLGDARVTVIDIDRVAPEGLGEARRQTELMYLLGFQIVARNFFLRPEDAQDVPAHVRDWHRERFKGFREASKTVRCDEFQRTKGAHYVQQQFDEIARRGAKLNVGIGLASQRPDDFTEYLLRQSTGRFILGAGDTSEAKVMADTFNLSTAAHEIIRYGLNGPRPDGSGSPFVLQIRVRAQWYELYLLNLMGPVELWALSTTPEDTALRRRVYDAVGSAEGRRRLARVFPRGSAADEIVRRRDARMRTGEDQAMAMGGVISELADELVNGTGLGTIIRDADEPMSGPTTHASILEA</sequence>
<accession>A0A5C1YUG7</accession>
<dbReference type="OrthoDB" id="7229084at2"/>
<keyword evidence="2" id="KW-0614">Plasmid</keyword>
<evidence type="ECO:0000313" key="3">
    <source>
        <dbReference type="Proteomes" id="UP000324536"/>
    </source>
</evidence>
<reference evidence="2 3" key="1">
    <citation type="submission" date="2019-09" db="EMBL/GenBank/DDBJ databases">
        <title>Genome sequencing of strain KACC 21233.</title>
        <authorList>
            <person name="Heo J."/>
            <person name="Kim S.-J."/>
            <person name="Kim J.-S."/>
            <person name="Hong S.-B."/>
            <person name="Kwon S.-W."/>
        </authorList>
    </citation>
    <scope>NUCLEOTIDE SEQUENCE [LARGE SCALE GENOMIC DNA]</scope>
    <source>
        <strain evidence="2 3">KACC 21233</strain>
        <plasmid evidence="2 3">unnamed1</plasmid>
    </source>
</reference>
<evidence type="ECO:0000256" key="1">
    <source>
        <dbReference type="SAM" id="MobiDB-lite"/>
    </source>
</evidence>
<keyword evidence="2" id="KW-0547">Nucleotide-binding</keyword>
<dbReference type="EMBL" id="CP043507">
    <property type="protein sequence ID" value="QEO18867.1"/>
    <property type="molecule type" value="Genomic_DNA"/>
</dbReference>
<dbReference type="SUPFAM" id="SSF52540">
    <property type="entry name" value="P-loop containing nucleoside triphosphate hydrolases"/>
    <property type="match status" value="1"/>
</dbReference>
<evidence type="ECO:0000313" key="2">
    <source>
        <dbReference type="EMBL" id="QEO18867.1"/>
    </source>
</evidence>
<geneLocation type="plasmid" evidence="2">
    <name>unnamed1</name>
</geneLocation>
<protein>
    <submittedName>
        <fullName evidence="2">ATP-binding protein</fullName>
    </submittedName>
</protein>
<dbReference type="InterPro" id="IPR027417">
    <property type="entry name" value="P-loop_NTPase"/>
</dbReference>
<dbReference type="Proteomes" id="UP000324536">
    <property type="component" value="Plasmid unnamed1"/>
</dbReference>
<name>A0A5C1YUG7_9PROT</name>
<proteinExistence type="predicted"/>
<dbReference type="RefSeq" id="WP_149280521.1">
    <property type="nucleotide sequence ID" value="NZ_CP043507.1"/>
</dbReference>
<keyword evidence="2" id="KW-0067">ATP-binding</keyword>
<keyword evidence="3" id="KW-1185">Reference proteome</keyword>
<dbReference type="KEGG" id="acek:FLP30_13455"/>
<feature type="compositionally biased region" description="Pro residues" evidence="1">
    <location>
        <begin position="9"/>
        <end position="26"/>
    </location>
</feature>
<dbReference type="Gene3D" id="3.40.50.300">
    <property type="entry name" value="P-loop containing nucleotide triphosphate hydrolases"/>
    <property type="match status" value="1"/>
</dbReference>
<dbReference type="GO" id="GO:0005524">
    <property type="term" value="F:ATP binding"/>
    <property type="evidence" value="ECO:0007669"/>
    <property type="project" value="UniProtKB-KW"/>
</dbReference>
<feature type="region of interest" description="Disordered" evidence="1">
    <location>
        <begin position="1"/>
        <end position="29"/>
    </location>
</feature>
<gene>
    <name evidence="2" type="ORF">FLP30_13455</name>
</gene>
<organism evidence="2 3">
    <name type="scientific">Acetobacter vaccinii</name>
    <dbReference type="NCBI Taxonomy" id="2592655"/>
    <lineage>
        <taxon>Bacteria</taxon>
        <taxon>Pseudomonadati</taxon>
        <taxon>Pseudomonadota</taxon>
        <taxon>Alphaproteobacteria</taxon>
        <taxon>Acetobacterales</taxon>
        <taxon>Acetobacteraceae</taxon>
        <taxon>Acetobacter</taxon>
    </lineage>
</organism>
<dbReference type="AlphaFoldDB" id="A0A5C1YUG7"/>